<dbReference type="InterPro" id="IPR051054">
    <property type="entry name" value="SorC_transcr_regulators"/>
</dbReference>
<dbReference type="GO" id="GO:0003677">
    <property type="term" value="F:DNA binding"/>
    <property type="evidence" value="ECO:0007669"/>
    <property type="project" value="UniProtKB-KW"/>
</dbReference>
<evidence type="ECO:0000256" key="3">
    <source>
        <dbReference type="ARBA" id="ARBA00023125"/>
    </source>
</evidence>
<keyword evidence="8" id="KW-1185">Reference proteome</keyword>
<evidence type="ECO:0000256" key="4">
    <source>
        <dbReference type="ARBA" id="ARBA00023163"/>
    </source>
</evidence>
<name>A0A5C0SDL2_CRATE</name>
<evidence type="ECO:0000259" key="6">
    <source>
        <dbReference type="Pfam" id="PF21715"/>
    </source>
</evidence>
<reference evidence="7 8" key="1">
    <citation type="submission" date="2019-07" db="EMBL/GenBank/DDBJ databases">
        <title>Complete genome of Crassaminicella thermophila SY095.</title>
        <authorList>
            <person name="Li X."/>
        </authorList>
    </citation>
    <scope>NUCLEOTIDE SEQUENCE [LARGE SCALE GENOMIC DNA]</scope>
    <source>
        <strain evidence="7 8">SY095</strain>
    </source>
</reference>
<evidence type="ECO:0000259" key="5">
    <source>
        <dbReference type="Pfam" id="PF04198"/>
    </source>
</evidence>
<dbReference type="PANTHER" id="PTHR34294">
    <property type="entry name" value="TRANSCRIPTIONAL REGULATOR-RELATED"/>
    <property type="match status" value="1"/>
</dbReference>
<keyword evidence="3" id="KW-0238">DNA-binding</keyword>
<keyword evidence="2" id="KW-0805">Transcription regulation</keyword>
<evidence type="ECO:0000313" key="7">
    <source>
        <dbReference type="EMBL" id="QEK11856.1"/>
    </source>
</evidence>
<dbReference type="Pfam" id="PF21715">
    <property type="entry name" value="CggR_N"/>
    <property type="match status" value="1"/>
</dbReference>
<evidence type="ECO:0000256" key="1">
    <source>
        <dbReference type="ARBA" id="ARBA00010466"/>
    </source>
</evidence>
<dbReference type="InterPro" id="IPR007324">
    <property type="entry name" value="Sugar-bd_dom_put"/>
</dbReference>
<dbReference type="InterPro" id="IPR036390">
    <property type="entry name" value="WH_DNA-bd_sf"/>
</dbReference>
<dbReference type="Gene3D" id="1.10.10.10">
    <property type="entry name" value="Winged helix-like DNA-binding domain superfamily/Winged helix DNA-binding domain"/>
    <property type="match status" value="1"/>
</dbReference>
<dbReference type="InterPro" id="IPR036388">
    <property type="entry name" value="WH-like_DNA-bd_sf"/>
</dbReference>
<dbReference type="InterPro" id="IPR037171">
    <property type="entry name" value="NagB/RpiA_transferase-like"/>
</dbReference>
<organism evidence="7 8">
    <name type="scientific">Crassaminicella thermophila</name>
    <dbReference type="NCBI Taxonomy" id="2599308"/>
    <lineage>
        <taxon>Bacteria</taxon>
        <taxon>Bacillati</taxon>
        <taxon>Bacillota</taxon>
        <taxon>Clostridia</taxon>
        <taxon>Eubacteriales</taxon>
        <taxon>Clostridiaceae</taxon>
        <taxon>Crassaminicella</taxon>
    </lineage>
</organism>
<dbReference type="Proteomes" id="UP000324646">
    <property type="component" value="Chromosome"/>
</dbReference>
<dbReference type="Pfam" id="PF04198">
    <property type="entry name" value="Sugar-bind"/>
    <property type="match status" value="1"/>
</dbReference>
<gene>
    <name evidence="7" type="ORF">FQB35_05445</name>
</gene>
<dbReference type="OrthoDB" id="9793820at2"/>
<dbReference type="PANTHER" id="PTHR34294:SF5">
    <property type="entry name" value="CENTRAL GLYCOLYTIC GENES REGULATOR"/>
    <property type="match status" value="1"/>
</dbReference>
<dbReference type="SUPFAM" id="SSF46785">
    <property type="entry name" value="Winged helix' DNA-binding domain"/>
    <property type="match status" value="1"/>
</dbReference>
<dbReference type="GO" id="GO:0030246">
    <property type="term" value="F:carbohydrate binding"/>
    <property type="evidence" value="ECO:0007669"/>
    <property type="project" value="InterPro"/>
</dbReference>
<dbReference type="RefSeq" id="WP_148809011.1">
    <property type="nucleotide sequence ID" value="NZ_CP042243.1"/>
</dbReference>
<sequence length="347" mass="39102">MQQKENSEIDRLIEIQKKIVPEIIETLVSRYNMLRLIHYHEPIGRRNLASILGIGERIVRREVNVLKEQGFIDIKAEGMNITKFGYTSLGMLRSFIHRFKGLYNIEEEVAKKLGIKKVLVVPGFYDEDKFVLREIGRAVSIYLKSILKNDTVLGITGGQTMAMVAEEMIDEELKLANITVVPARGGLGKDVENQANTIAAKVAKKLRTSYKLLHMPDNISKELFRSLSEDPNIKEVVDYIQKIGILVFGIGRADKMAKRRRLNEEKIEVLRQQGAVAEAFGYYFNKDGEIVQEINTVGVSLNHYKQLKHVIGAAAGIEKAEAIISISKLNKNLTLAIDEGLAKEILK</sequence>
<dbReference type="Gene3D" id="3.40.50.1360">
    <property type="match status" value="1"/>
</dbReference>
<proteinExistence type="inferred from homology"/>
<protein>
    <submittedName>
        <fullName evidence="7">Sugar-binding transcriptional regulator</fullName>
    </submittedName>
</protein>
<dbReference type="SUPFAM" id="SSF100950">
    <property type="entry name" value="NagB/RpiA/CoA transferase-like"/>
    <property type="match status" value="1"/>
</dbReference>
<dbReference type="AlphaFoldDB" id="A0A5C0SDL2"/>
<evidence type="ECO:0000256" key="2">
    <source>
        <dbReference type="ARBA" id="ARBA00023015"/>
    </source>
</evidence>
<keyword evidence="4" id="KW-0804">Transcription</keyword>
<comment type="similarity">
    <text evidence="1">Belongs to the SorC transcriptional regulatory family.</text>
</comment>
<evidence type="ECO:0000313" key="8">
    <source>
        <dbReference type="Proteomes" id="UP000324646"/>
    </source>
</evidence>
<feature type="domain" description="Sugar-binding" evidence="5">
    <location>
        <begin position="98"/>
        <end position="347"/>
    </location>
</feature>
<dbReference type="KEGG" id="crs:FQB35_05445"/>
<feature type="domain" description="CggR N-terminal DNA binding" evidence="6">
    <location>
        <begin position="29"/>
        <end position="95"/>
    </location>
</feature>
<dbReference type="InterPro" id="IPR048715">
    <property type="entry name" value="CggR_N"/>
</dbReference>
<accession>A0A5C0SDL2</accession>
<dbReference type="EMBL" id="CP042243">
    <property type="protein sequence ID" value="QEK11856.1"/>
    <property type="molecule type" value="Genomic_DNA"/>
</dbReference>